<comment type="function">
    <text evidence="2">May play the central regulatory role in sporulation. It may be an element of the effector pathway responsible for the activation of sporulation genes in response to nutritional stress. Spo0A may act in concert with spo0H (a sigma factor) to control the expression of some genes that are critical to the sporulation process.</text>
</comment>
<dbReference type="CDD" id="cd00156">
    <property type="entry name" value="REC"/>
    <property type="match status" value="1"/>
</dbReference>
<dbReference type="InterPro" id="IPR001789">
    <property type="entry name" value="Sig_transdc_resp-reg_receiver"/>
</dbReference>
<dbReference type="InterPro" id="IPR046947">
    <property type="entry name" value="LytR-like"/>
</dbReference>
<evidence type="ECO:0000259" key="5">
    <source>
        <dbReference type="PROSITE" id="PS50930"/>
    </source>
</evidence>
<dbReference type="RefSeq" id="WP_227016759.1">
    <property type="nucleotide sequence ID" value="NZ_JAGSND010000001.1"/>
</dbReference>
<dbReference type="PROSITE" id="PS50110">
    <property type="entry name" value="RESPONSE_REGULATORY"/>
    <property type="match status" value="1"/>
</dbReference>
<protein>
    <recommendedName>
        <fullName evidence="1">Stage 0 sporulation protein A homolog</fullName>
    </recommendedName>
</protein>
<comment type="caution">
    <text evidence="6">The sequence shown here is derived from an EMBL/GenBank/DDBJ whole genome shotgun (WGS) entry which is preliminary data.</text>
</comment>
<dbReference type="PANTHER" id="PTHR37299:SF1">
    <property type="entry name" value="STAGE 0 SPORULATION PROTEIN A HOMOLOG"/>
    <property type="match status" value="1"/>
</dbReference>
<feature type="modified residue" description="4-aspartylphosphate" evidence="3">
    <location>
        <position position="53"/>
    </location>
</feature>
<proteinExistence type="predicted"/>
<dbReference type="Proteomes" id="UP000675664">
    <property type="component" value="Unassembled WGS sequence"/>
</dbReference>
<keyword evidence="3" id="KW-0597">Phosphoprotein</keyword>
<dbReference type="SUPFAM" id="SSF52172">
    <property type="entry name" value="CheY-like"/>
    <property type="match status" value="1"/>
</dbReference>
<feature type="domain" description="Response regulatory" evidence="4">
    <location>
        <begin position="3"/>
        <end position="119"/>
    </location>
</feature>
<dbReference type="SMART" id="SM00850">
    <property type="entry name" value="LytTR"/>
    <property type="match status" value="1"/>
</dbReference>
<dbReference type="InterPro" id="IPR007492">
    <property type="entry name" value="LytTR_DNA-bd_dom"/>
</dbReference>
<dbReference type="Pfam" id="PF04397">
    <property type="entry name" value="LytTR"/>
    <property type="match status" value="1"/>
</dbReference>
<keyword evidence="7" id="KW-1185">Reference proteome</keyword>
<evidence type="ECO:0000256" key="2">
    <source>
        <dbReference type="ARBA" id="ARBA00024867"/>
    </source>
</evidence>
<reference evidence="6" key="2">
    <citation type="submission" date="2021-04" db="EMBL/GenBank/DDBJ databases">
        <authorList>
            <person name="Liu J."/>
        </authorList>
    </citation>
    <scope>NUCLEOTIDE SEQUENCE</scope>
    <source>
        <strain evidence="6">BAD-6</strain>
    </source>
</reference>
<dbReference type="Gene3D" id="3.40.50.2300">
    <property type="match status" value="1"/>
</dbReference>
<evidence type="ECO:0000256" key="1">
    <source>
        <dbReference type="ARBA" id="ARBA00018672"/>
    </source>
</evidence>
<dbReference type="EMBL" id="JAGSND010000001">
    <property type="protein sequence ID" value="MBR0596637.1"/>
    <property type="molecule type" value="Genomic_DNA"/>
</dbReference>
<dbReference type="AlphaFoldDB" id="A0A8J7VX39"/>
<dbReference type="PANTHER" id="PTHR37299">
    <property type="entry name" value="TRANSCRIPTIONAL REGULATOR-RELATED"/>
    <property type="match status" value="1"/>
</dbReference>
<dbReference type="InterPro" id="IPR011006">
    <property type="entry name" value="CheY-like_superfamily"/>
</dbReference>
<dbReference type="SMART" id="SM00448">
    <property type="entry name" value="REC"/>
    <property type="match status" value="1"/>
</dbReference>
<dbReference type="GO" id="GO:0000156">
    <property type="term" value="F:phosphorelay response regulator activity"/>
    <property type="evidence" value="ECO:0007669"/>
    <property type="project" value="InterPro"/>
</dbReference>
<evidence type="ECO:0000313" key="7">
    <source>
        <dbReference type="Proteomes" id="UP000675664"/>
    </source>
</evidence>
<evidence type="ECO:0000313" key="6">
    <source>
        <dbReference type="EMBL" id="MBR0596637.1"/>
    </source>
</evidence>
<evidence type="ECO:0000259" key="4">
    <source>
        <dbReference type="PROSITE" id="PS50110"/>
    </source>
</evidence>
<dbReference type="GO" id="GO:0003677">
    <property type="term" value="F:DNA binding"/>
    <property type="evidence" value="ECO:0007669"/>
    <property type="project" value="InterPro"/>
</dbReference>
<dbReference type="Pfam" id="PF00072">
    <property type="entry name" value="Response_reg"/>
    <property type="match status" value="1"/>
</dbReference>
<evidence type="ECO:0000256" key="3">
    <source>
        <dbReference type="PROSITE-ProRule" id="PRU00169"/>
    </source>
</evidence>
<reference evidence="6" key="1">
    <citation type="submission" date="2021-04" db="EMBL/GenBank/DDBJ databases">
        <title>Sinoanaerobacter chloroacetimidivorans sp. nov., an obligate anaerobic bacterium isolated from anaerobic sludge.</title>
        <authorList>
            <person name="Bao Y."/>
        </authorList>
    </citation>
    <scope>NUCLEOTIDE SEQUENCE</scope>
    <source>
        <strain evidence="6">BAD-6</strain>
    </source>
</reference>
<dbReference type="PROSITE" id="PS50930">
    <property type="entry name" value="HTH_LYTTR"/>
    <property type="match status" value="1"/>
</dbReference>
<sequence length="251" mass="29352">MVHILIVEDSIADVQIYKNSISTSQNVNIICVSTGEEALKILDETKIDIFFLDVDLPGIDGFSLARKIRAMPDYALSYIVFITGYSQNQLEVFKELHCYDYIVKPFPLDEFSSKLMTLIDLVIKKEGQQEKTAEKSRMVLFTTEQGEFLINPDEIYYAEIKRNNCYLYTENQIFRIIGISLKEVIDTVNDEYFLRCHKSFAVNVKKIFGIIELNYRLWQITFRDKKESIDLSSKYYQDVFQKYKQLAKKEG</sequence>
<gene>
    <name evidence="6" type="ORF">KCX82_01990</name>
</gene>
<dbReference type="Gene3D" id="2.40.50.1020">
    <property type="entry name" value="LytTr DNA-binding domain"/>
    <property type="match status" value="1"/>
</dbReference>
<organism evidence="6 7">
    <name type="scientific">Sinanaerobacter chloroacetimidivorans</name>
    <dbReference type="NCBI Taxonomy" id="2818044"/>
    <lineage>
        <taxon>Bacteria</taxon>
        <taxon>Bacillati</taxon>
        <taxon>Bacillota</taxon>
        <taxon>Clostridia</taxon>
        <taxon>Peptostreptococcales</taxon>
        <taxon>Anaerovoracaceae</taxon>
        <taxon>Sinanaerobacter</taxon>
    </lineage>
</organism>
<name>A0A8J7VX39_9FIRM</name>
<feature type="domain" description="HTH LytTR-type" evidence="5">
    <location>
        <begin position="148"/>
        <end position="245"/>
    </location>
</feature>
<accession>A0A8J7VX39</accession>